<dbReference type="AlphaFoldDB" id="A0A942E6M7"/>
<evidence type="ECO:0000256" key="3">
    <source>
        <dbReference type="ARBA" id="ARBA00023163"/>
    </source>
</evidence>
<name>A0A942E6M7_9HYPH</name>
<dbReference type="PROSITE" id="PS50949">
    <property type="entry name" value="HTH_GNTR"/>
    <property type="match status" value="1"/>
</dbReference>
<evidence type="ECO:0000313" key="5">
    <source>
        <dbReference type="EMBL" id="MBS3848486.1"/>
    </source>
</evidence>
<evidence type="ECO:0000259" key="4">
    <source>
        <dbReference type="PROSITE" id="PS50949"/>
    </source>
</evidence>
<dbReference type="Gene3D" id="1.10.10.10">
    <property type="entry name" value="Winged helix-like DNA-binding domain superfamily/Winged helix DNA-binding domain"/>
    <property type="match status" value="1"/>
</dbReference>
<feature type="domain" description="HTH gntR-type" evidence="4">
    <location>
        <begin position="28"/>
        <end position="96"/>
    </location>
</feature>
<dbReference type="Gene3D" id="1.20.120.530">
    <property type="entry name" value="GntR ligand-binding domain-like"/>
    <property type="match status" value="1"/>
</dbReference>
<dbReference type="InterPro" id="IPR036388">
    <property type="entry name" value="WH-like_DNA-bd_sf"/>
</dbReference>
<sequence>MRNDDAQVAPQPKVSGLLRAVMGSALPTGATKIAVDDLGRRIANDVYRPGEIMPTEPELAVSLGVSRTTVRDAIKVLSGKGMVRTARRYGTRVRPIEEWSLLDAEVVAWHEPTHPRLQSMFAETTELRGIIEPQAAALAAVRATDAQVAAILDAAYAMHPNSGAVEDLFNADCNFHATILEATGNLMMRQLRPIILTMLWISYEYGVLAKSPEPVTREGHIKVAEAIRARDPSAAQIEMAKMLEFNRRTAGLENLPSAGF</sequence>
<keyword evidence="2" id="KW-0238">DNA-binding</keyword>
<dbReference type="PANTHER" id="PTHR43537:SF44">
    <property type="entry name" value="GNTR FAMILY REGULATORY PROTEIN"/>
    <property type="match status" value="1"/>
</dbReference>
<proteinExistence type="predicted"/>
<dbReference type="InterPro" id="IPR036390">
    <property type="entry name" value="WH_DNA-bd_sf"/>
</dbReference>
<keyword evidence="3" id="KW-0804">Transcription</keyword>
<keyword evidence="6" id="KW-1185">Reference proteome</keyword>
<dbReference type="CDD" id="cd07377">
    <property type="entry name" value="WHTH_GntR"/>
    <property type="match status" value="1"/>
</dbReference>
<dbReference type="SUPFAM" id="SSF46785">
    <property type="entry name" value="Winged helix' DNA-binding domain"/>
    <property type="match status" value="1"/>
</dbReference>
<dbReference type="PRINTS" id="PR00035">
    <property type="entry name" value="HTHGNTR"/>
</dbReference>
<protein>
    <submittedName>
        <fullName evidence="5">FadR family transcriptional regulator</fullName>
    </submittedName>
</protein>
<comment type="caution">
    <text evidence="5">The sequence shown here is derived from an EMBL/GenBank/DDBJ whole genome shotgun (WGS) entry which is preliminary data.</text>
</comment>
<dbReference type="Pfam" id="PF07729">
    <property type="entry name" value="FCD"/>
    <property type="match status" value="1"/>
</dbReference>
<gene>
    <name evidence="5" type="ORF">KD146_07205</name>
</gene>
<dbReference type="SMART" id="SM00895">
    <property type="entry name" value="FCD"/>
    <property type="match status" value="1"/>
</dbReference>
<evidence type="ECO:0000256" key="1">
    <source>
        <dbReference type="ARBA" id="ARBA00023015"/>
    </source>
</evidence>
<evidence type="ECO:0000313" key="6">
    <source>
        <dbReference type="Proteomes" id="UP000678281"/>
    </source>
</evidence>
<reference evidence="5" key="1">
    <citation type="submission" date="2021-04" db="EMBL/GenBank/DDBJ databases">
        <title>Devosia litorisediminis sp. nov., isolated from a sand dune.</title>
        <authorList>
            <person name="Park S."/>
            <person name="Yoon J.-H."/>
        </authorList>
    </citation>
    <scope>NUCLEOTIDE SEQUENCE</scope>
    <source>
        <strain evidence="5">BSSL-BM10</strain>
    </source>
</reference>
<dbReference type="SMART" id="SM00345">
    <property type="entry name" value="HTH_GNTR"/>
    <property type="match status" value="1"/>
</dbReference>
<dbReference type="InterPro" id="IPR000524">
    <property type="entry name" value="Tscrpt_reg_HTH_GntR"/>
</dbReference>
<keyword evidence="1" id="KW-0805">Transcription regulation</keyword>
<organism evidence="5 6">
    <name type="scientific">Devosia litorisediminis</name>
    <dbReference type="NCBI Taxonomy" id="2829817"/>
    <lineage>
        <taxon>Bacteria</taxon>
        <taxon>Pseudomonadati</taxon>
        <taxon>Pseudomonadota</taxon>
        <taxon>Alphaproteobacteria</taxon>
        <taxon>Hyphomicrobiales</taxon>
        <taxon>Devosiaceae</taxon>
        <taxon>Devosia</taxon>
    </lineage>
</organism>
<dbReference type="InterPro" id="IPR008920">
    <property type="entry name" value="TF_FadR/GntR_C"/>
</dbReference>
<dbReference type="InterPro" id="IPR011711">
    <property type="entry name" value="GntR_C"/>
</dbReference>
<dbReference type="RefSeq" id="WP_212658030.1">
    <property type="nucleotide sequence ID" value="NZ_JAGXTP010000001.1"/>
</dbReference>
<evidence type="ECO:0000256" key="2">
    <source>
        <dbReference type="ARBA" id="ARBA00023125"/>
    </source>
</evidence>
<dbReference type="Pfam" id="PF00392">
    <property type="entry name" value="GntR"/>
    <property type="match status" value="1"/>
</dbReference>
<dbReference type="EMBL" id="JAGXTP010000001">
    <property type="protein sequence ID" value="MBS3848486.1"/>
    <property type="molecule type" value="Genomic_DNA"/>
</dbReference>
<dbReference type="GO" id="GO:0003700">
    <property type="term" value="F:DNA-binding transcription factor activity"/>
    <property type="evidence" value="ECO:0007669"/>
    <property type="project" value="InterPro"/>
</dbReference>
<accession>A0A942E6M7</accession>
<dbReference type="SUPFAM" id="SSF48008">
    <property type="entry name" value="GntR ligand-binding domain-like"/>
    <property type="match status" value="1"/>
</dbReference>
<dbReference type="PANTHER" id="PTHR43537">
    <property type="entry name" value="TRANSCRIPTIONAL REGULATOR, GNTR FAMILY"/>
    <property type="match status" value="1"/>
</dbReference>
<dbReference type="GO" id="GO:0003677">
    <property type="term" value="F:DNA binding"/>
    <property type="evidence" value="ECO:0007669"/>
    <property type="project" value="UniProtKB-KW"/>
</dbReference>
<dbReference type="Proteomes" id="UP000678281">
    <property type="component" value="Unassembled WGS sequence"/>
</dbReference>